<sequence length="260" mass="28415">MEAGDARGWGLCLERASGPASRKPGGLGLWGAPEPAVHPGFCQIYQAGLLLEEKQCLSEEQEQYRRMLNRKEKKDRCVNNCLDLSDISQVWMQISKQNTFLALKWAEHKQQNNKGKTGMLDWGNTCRDVGVTRVLSPQAVGSSDSSVSSPSLPFLSEEAWKEAAGGASGGVLLVGSICKPSQKGTPWPDFPVPLLLQSLPFTPSTTSSQAIDAWTSSPPLDSGLGPGFLVAACNPRKAQLRCRVDTFCQLLRYHIFREPR</sequence>
<comment type="caution">
    <text evidence="1">The sequence shown here is derived from an EMBL/GenBank/DDBJ whole genome shotgun (WGS) entry which is preliminary data.</text>
</comment>
<proteinExistence type="predicted"/>
<keyword evidence="2" id="KW-1185">Reference proteome</keyword>
<accession>A0ACB9VA15</accession>
<evidence type="ECO:0000313" key="1">
    <source>
        <dbReference type="EMBL" id="KAI4586742.1"/>
    </source>
</evidence>
<organism evidence="1 2">
    <name type="scientific">Ovis ammon polii x Ovis aries</name>
    <dbReference type="NCBI Taxonomy" id="2918886"/>
    <lineage>
        <taxon>Eukaryota</taxon>
        <taxon>Metazoa</taxon>
        <taxon>Chordata</taxon>
        <taxon>Craniata</taxon>
        <taxon>Vertebrata</taxon>
        <taxon>Euteleostomi</taxon>
        <taxon>Mammalia</taxon>
        <taxon>Eutheria</taxon>
        <taxon>Laurasiatheria</taxon>
        <taxon>Artiodactyla</taxon>
        <taxon>Ruminantia</taxon>
        <taxon>Pecora</taxon>
        <taxon>Bovidae</taxon>
        <taxon>Caprinae</taxon>
        <taxon>Ovis</taxon>
    </lineage>
</organism>
<dbReference type="Proteomes" id="UP001057279">
    <property type="component" value="Linkage Group LG03"/>
</dbReference>
<name>A0ACB9VA15_9CETA</name>
<reference evidence="1" key="1">
    <citation type="submission" date="2022-03" db="EMBL/GenBank/DDBJ databases">
        <title>Genomic analyses of argali, domestic sheep and their hybrids provide insights into chromosomal evolution, heterosis and genetic basis of agronomic traits.</title>
        <authorList>
            <person name="Li M."/>
        </authorList>
    </citation>
    <scope>NUCLEOTIDE SEQUENCE</scope>
    <source>
        <strain evidence="1">F1 hybrid</strain>
    </source>
</reference>
<gene>
    <name evidence="1" type="ORF">MJG53_004529</name>
</gene>
<protein>
    <submittedName>
        <fullName evidence="1">Uncharacterized protein</fullName>
    </submittedName>
</protein>
<dbReference type="EMBL" id="CM043028">
    <property type="protein sequence ID" value="KAI4586742.1"/>
    <property type="molecule type" value="Genomic_DNA"/>
</dbReference>
<evidence type="ECO:0000313" key="2">
    <source>
        <dbReference type="Proteomes" id="UP001057279"/>
    </source>
</evidence>